<organism evidence="1 2">
    <name type="scientific">Olea europaea subsp. europaea</name>
    <dbReference type="NCBI Taxonomy" id="158383"/>
    <lineage>
        <taxon>Eukaryota</taxon>
        <taxon>Viridiplantae</taxon>
        <taxon>Streptophyta</taxon>
        <taxon>Embryophyta</taxon>
        <taxon>Tracheophyta</taxon>
        <taxon>Spermatophyta</taxon>
        <taxon>Magnoliopsida</taxon>
        <taxon>eudicotyledons</taxon>
        <taxon>Gunneridae</taxon>
        <taxon>Pentapetalae</taxon>
        <taxon>asterids</taxon>
        <taxon>lamiids</taxon>
        <taxon>Lamiales</taxon>
        <taxon>Oleaceae</taxon>
        <taxon>Oleeae</taxon>
        <taxon>Olea</taxon>
    </lineage>
</organism>
<evidence type="ECO:0000313" key="2">
    <source>
        <dbReference type="Proteomes" id="UP000594638"/>
    </source>
</evidence>
<dbReference type="Gramene" id="OE9A084108T1">
    <property type="protein sequence ID" value="OE9A084108C1"/>
    <property type="gene ID" value="OE9A084108"/>
</dbReference>
<evidence type="ECO:0000313" key="1">
    <source>
        <dbReference type="EMBL" id="CAA2971321.1"/>
    </source>
</evidence>
<dbReference type="GO" id="GO:0008418">
    <property type="term" value="F:protein-N-terminal asparagine amidohydrolase activity"/>
    <property type="evidence" value="ECO:0007669"/>
    <property type="project" value="InterPro"/>
</dbReference>
<protein>
    <submittedName>
        <fullName evidence="1">N-terminal asparagine amidohydrolase isoform X2</fullName>
    </submittedName>
</protein>
<dbReference type="EMBL" id="CACTIH010002006">
    <property type="protein sequence ID" value="CAA2971321.1"/>
    <property type="molecule type" value="Genomic_DNA"/>
</dbReference>
<name>A0A8S0QZU1_OLEEU</name>
<dbReference type="Proteomes" id="UP000594638">
    <property type="component" value="Unassembled WGS sequence"/>
</dbReference>
<proteinExistence type="predicted"/>
<sequence>MGIHMDKQVSLALELAQQNPSLLKVNSKSTASIVPDPTTITKGNGQRINEFVEGTNGSMRHKEAERWENRNRRLKISGFAGNNPSDWVLREETALPFFNGFMVETSTGSILLTNFDRMSRCPDEVVRRVRVTACFEDPN</sequence>
<dbReference type="InterPro" id="IPR026750">
    <property type="entry name" value="NTAN1"/>
</dbReference>
<reference evidence="1 2" key="1">
    <citation type="submission" date="2019-12" db="EMBL/GenBank/DDBJ databases">
        <authorList>
            <person name="Alioto T."/>
            <person name="Alioto T."/>
            <person name="Gomez Garrido J."/>
        </authorList>
    </citation>
    <scope>NUCLEOTIDE SEQUENCE [LARGE SCALE GENOMIC DNA]</scope>
</reference>
<gene>
    <name evidence="1" type="ORF">OLEA9_A084108</name>
</gene>
<dbReference type="OrthoDB" id="539995at2759"/>
<dbReference type="AlphaFoldDB" id="A0A8S0QZU1"/>
<comment type="caution">
    <text evidence="1">The sequence shown here is derived from an EMBL/GenBank/DDBJ whole genome shotgun (WGS) entry which is preliminary data.</text>
</comment>
<dbReference type="Pfam" id="PF14736">
    <property type="entry name" value="N_Asn_amidohyd"/>
    <property type="match status" value="1"/>
</dbReference>
<keyword evidence="2" id="KW-1185">Reference proteome</keyword>
<accession>A0A8S0QZU1</accession>